<dbReference type="GO" id="GO:0004371">
    <property type="term" value="F:glycerone kinase activity"/>
    <property type="evidence" value="ECO:0007669"/>
    <property type="project" value="InterPro"/>
</dbReference>
<protein>
    <recommendedName>
        <fullName evidence="1">DhaL domain-containing protein</fullName>
    </recommendedName>
</protein>
<evidence type="ECO:0000313" key="2">
    <source>
        <dbReference type="EMBL" id="SCL33962.1"/>
    </source>
</evidence>
<proteinExistence type="predicted"/>
<dbReference type="AlphaFoldDB" id="A0A1C6SXA8"/>
<dbReference type="SMART" id="SM01120">
    <property type="entry name" value="Dak2"/>
    <property type="match status" value="1"/>
</dbReference>
<dbReference type="GO" id="GO:0006071">
    <property type="term" value="P:glycerol metabolic process"/>
    <property type="evidence" value="ECO:0007669"/>
    <property type="project" value="InterPro"/>
</dbReference>
<reference evidence="3" key="1">
    <citation type="submission" date="2016-06" db="EMBL/GenBank/DDBJ databases">
        <authorList>
            <person name="Varghese N."/>
            <person name="Submissions Spin"/>
        </authorList>
    </citation>
    <scope>NUCLEOTIDE SEQUENCE [LARGE SCALE GENOMIC DNA]</scope>
    <source>
        <strain evidence="3">DSM 43817</strain>
    </source>
</reference>
<dbReference type="Pfam" id="PF13684">
    <property type="entry name" value="FakA-like_C"/>
    <property type="match status" value="1"/>
</dbReference>
<dbReference type="PANTHER" id="PTHR33434">
    <property type="entry name" value="DEGV DOMAIN-CONTAINING PROTEIN DR_1986-RELATED"/>
    <property type="match status" value="1"/>
</dbReference>
<name>A0A1C6SXA8_9ACTN</name>
<dbReference type="OrthoDB" id="9760324at2"/>
<accession>A0A1C6SXA8</accession>
<dbReference type="InterPro" id="IPR004007">
    <property type="entry name" value="DhaL_dom"/>
</dbReference>
<dbReference type="InterPro" id="IPR036117">
    <property type="entry name" value="DhaL_dom_sf"/>
</dbReference>
<dbReference type="SUPFAM" id="SSF101473">
    <property type="entry name" value="DhaL-like"/>
    <property type="match status" value="1"/>
</dbReference>
<dbReference type="InterPro" id="IPR050270">
    <property type="entry name" value="DegV_domain_contain"/>
</dbReference>
<evidence type="ECO:0000313" key="3">
    <source>
        <dbReference type="Proteomes" id="UP000198959"/>
    </source>
</evidence>
<dbReference type="Proteomes" id="UP000198959">
    <property type="component" value="Unassembled WGS sequence"/>
</dbReference>
<dbReference type="Gene3D" id="1.25.40.340">
    <property type="match status" value="1"/>
</dbReference>
<dbReference type="RefSeq" id="WP_091653684.1">
    <property type="nucleotide sequence ID" value="NZ_FMHW01000002.1"/>
</dbReference>
<dbReference type="PROSITE" id="PS51480">
    <property type="entry name" value="DHAL"/>
    <property type="match status" value="1"/>
</dbReference>
<dbReference type="Pfam" id="PF02734">
    <property type="entry name" value="Dak2"/>
    <property type="match status" value="1"/>
</dbReference>
<sequence>MLETLDADAVRRWCATGLAALRHHQGEIDDLNVFPVPDGDTGTNLVLTLTSAQHALAMDLDTSPEGGTTPHGHALRLMARGALLGARGNSGVILAQLLRGLADALAPCPAVRGRALATALRNAAVAARAAVAQPVEGTLLSVAAGAADGAAETASDDLHAVARAAAGAAARALARTPEQLPALARAGVVDAGGRGLCLLLDALVEVVTGESPTRSAPLARPVRPPATAARETGSDAYAYEVQFLLDAEPAAVARMRRTLEGLGDSLVVVGDDPPPGESGTWNVHVHVNDVGAAVEAGVTAGRPYRISVTRFADQPAPAPPPVPDDAARAAVVVAPGAGIAAVFAREGATVVPANPSIGELLDAVRATGAARVVVLPNDPATATVAGEVVRQAHGFGVRVSVVPTRSPVQALAALAVRDPARSFEDDVIAMAEAAGACRYAEVCHARREALTVAGPCRPGDVLALVEGEVHLVGGDLLDTCTALLDRMLGGGGELVTLLAGADAPDGLVDTVRAHVVRRWPFVEVQAYAGGQPHYPLLVGVE</sequence>
<dbReference type="SMART" id="SM01121">
    <property type="entry name" value="Dak1_2"/>
    <property type="match status" value="1"/>
</dbReference>
<dbReference type="EMBL" id="FMHW01000002">
    <property type="protein sequence ID" value="SCL33962.1"/>
    <property type="molecule type" value="Genomic_DNA"/>
</dbReference>
<feature type="domain" description="DhaL" evidence="1">
    <location>
        <begin position="8"/>
        <end position="205"/>
    </location>
</feature>
<keyword evidence="3" id="KW-1185">Reference proteome</keyword>
<gene>
    <name evidence="2" type="ORF">GA0074692_3706</name>
</gene>
<dbReference type="InterPro" id="IPR048394">
    <property type="entry name" value="FakA-like_M"/>
</dbReference>
<dbReference type="NCBIfam" id="TIGR03599">
    <property type="entry name" value="YloV"/>
    <property type="match status" value="1"/>
</dbReference>
<dbReference type="STRING" id="145854.GA0074692_3706"/>
<dbReference type="Pfam" id="PF21645">
    <property type="entry name" value="FakA-like_M"/>
    <property type="match status" value="1"/>
</dbReference>
<organism evidence="2 3">
    <name type="scientific">Micromonospora pallida</name>
    <dbReference type="NCBI Taxonomy" id="145854"/>
    <lineage>
        <taxon>Bacteria</taxon>
        <taxon>Bacillati</taxon>
        <taxon>Actinomycetota</taxon>
        <taxon>Actinomycetes</taxon>
        <taxon>Micromonosporales</taxon>
        <taxon>Micromonosporaceae</taxon>
        <taxon>Micromonospora</taxon>
    </lineage>
</organism>
<evidence type="ECO:0000259" key="1">
    <source>
        <dbReference type="PROSITE" id="PS51480"/>
    </source>
</evidence>
<dbReference type="InterPro" id="IPR019986">
    <property type="entry name" value="YloV-like"/>
</dbReference>
<dbReference type="InterPro" id="IPR033470">
    <property type="entry name" value="FakA-like_C"/>
</dbReference>
<dbReference type="PANTHER" id="PTHR33434:SF4">
    <property type="entry name" value="PHOSPHATASE PROTEIN"/>
    <property type="match status" value="1"/>
</dbReference>